<organism evidence="7 8">
    <name type="scientific">Comamonas resistens</name>
    <dbReference type="NCBI Taxonomy" id="3046670"/>
    <lineage>
        <taxon>Bacteria</taxon>
        <taxon>Pseudomonadati</taxon>
        <taxon>Pseudomonadota</taxon>
        <taxon>Betaproteobacteria</taxon>
        <taxon>Burkholderiales</taxon>
        <taxon>Comamonadaceae</taxon>
        <taxon>Comamonas</taxon>
    </lineage>
</organism>
<feature type="domain" description="Tetrapyrrole methylase" evidence="6">
    <location>
        <begin position="6"/>
        <end position="190"/>
    </location>
</feature>
<dbReference type="NCBIfam" id="TIGR02469">
    <property type="entry name" value="CbiT"/>
    <property type="match status" value="1"/>
</dbReference>
<dbReference type="Proteomes" id="UP001240697">
    <property type="component" value="Chromosome"/>
</dbReference>
<reference evidence="7 8" key="1">
    <citation type="submission" date="2023-05" db="EMBL/GenBank/DDBJ databases">
        <authorList>
            <person name="Yin Y."/>
            <person name="Lu Z."/>
        </authorList>
    </citation>
    <scope>NUCLEOTIDE SEQUENCE [LARGE SCALE GENOMIC DNA]</scope>
    <source>
        <strain evidence="7 8">ZM22</strain>
    </source>
</reference>
<dbReference type="InterPro" id="IPR000878">
    <property type="entry name" value="4pyrrol_Mease"/>
</dbReference>
<keyword evidence="8" id="KW-1185">Reference proteome</keyword>
<dbReference type="PIRSF" id="PIRSF036428">
    <property type="entry name" value="CobL"/>
    <property type="match status" value="1"/>
</dbReference>
<evidence type="ECO:0000256" key="3">
    <source>
        <dbReference type="ARBA" id="ARBA00022603"/>
    </source>
</evidence>
<dbReference type="InterPro" id="IPR050714">
    <property type="entry name" value="Cobalamin_biosynth_MTase"/>
</dbReference>
<dbReference type="InterPro" id="IPR012818">
    <property type="entry name" value="CbiE"/>
</dbReference>
<proteinExistence type="predicted"/>
<dbReference type="Gene3D" id="3.40.1010.10">
    <property type="entry name" value="Cobalt-precorrin-4 Transmethylase, Domain 1"/>
    <property type="match status" value="1"/>
</dbReference>
<dbReference type="SUPFAM" id="SSF53790">
    <property type="entry name" value="Tetrapyrrole methylase"/>
    <property type="match status" value="1"/>
</dbReference>
<keyword evidence="4" id="KW-0808">Transferase</keyword>
<dbReference type="SUPFAM" id="SSF53335">
    <property type="entry name" value="S-adenosyl-L-methionine-dependent methyltransferases"/>
    <property type="match status" value="1"/>
</dbReference>
<dbReference type="RefSeq" id="WP_283488123.1">
    <property type="nucleotide sequence ID" value="NZ_CP125947.1"/>
</dbReference>
<evidence type="ECO:0000256" key="1">
    <source>
        <dbReference type="ARBA" id="ARBA00004953"/>
    </source>
</evidence>
<dbReference type="PANTHER" id="PTHR43182">
    <property type="entry name" value="COBALT-PRECORRIN-6B C(15)-METHYLTRANSFERASE (DECARBOXYLATING)"/>
    <property type="match status" value="1"/>
</dbReference>
<evidence type="ECO:0000256" key="4">
    <source>
        <dbReference type="ARBA" id="ARBA00022679"/>
    </source>
</evidence>
<dbReference type="Gene3D" id="3.40.50.150">
    <property type="entry name" value="Vaccinia Virus protein VP39"/>
    <property type="match status" value="1"/>
</dbReference>
<evidence type="ECO:0000313" key="7">
    <source>
        <dbReference type="EMBL" id="WHS67076.1"/>
    </source>
</evidence>
<dbReference type="CDD" id="cd11644">
    <property type="entry name" value="Precorrin-6Y-MT"/>
    <property type="match status" value="1"/>
</dbReference>
<evidence type="ECO:0000259" key="6">
    <source>
        <dbReference type="Pfam" id="PF00590"/>
    </source>
</evidence>
<dbReference type="InterPro" id="IPR014777">
    <property type="entry name" value="4pyrrole_Mease_sub1"/>
</dbReference>
<dbReference type="InterPro" id="IPR006365">
    <property type="entry name" value="Cbl_synth_CobL"/>
</dbReference>
<dbReference type="InterPro" id="IPR035996">
    <property type="entry name" value="4pyrrol_Methylase_sf"/>
</dbReference>
<keyword evidence="5" id="KW-0949">S-adenosyl-L-methionine</keyword>
<evidence type="ECO:0000256" key="2">
    <source>
        <dbReference type="ARBA" id="ARBA00022573"/>
    </source>
</evidence>
<dbReference type="InterPro" id="IPR029063">
    <property type="entry name" value="SAM-dependent_MTases_sf"/>
</dbReference>
<sequence>MANPWLSIIGIHPSGLQGLSAAALQDLNHAELVFGSPRHLELAQVGSRGRPWPVPFSVEPVLELRQQRQVAMLVSGDPFHFGAGASIAKHLEKGEWRNHPLPSTFSWISGQLGWPQEHTHCLGLHARSFETMTPLLAEGQRFICLLRDGAAAQEMAAWLTGQGWGHSPMWLISQAGSDAQNMREGLAQELSASLTEMPMSAPVAAAFEARGGASLSQVPGRCSAAFANDGQITKSPIRAMTLAALAPRKGECLWDLGAGSGSISVEWCLAGGNAVCVEQHAERVANISLNARRYAVPLKVIHGDSLSALSAIQPPAEAVFVGGGFTQELFDALCARLGSGWRLVVNAVALETQALLMELHRTHGGQLLQLQWSEAVPLGRMHSWQAARPIIQWIWSNSP</sequence>
<evidence type="ECO:0000313" key="8">
    <source>
        <dbReference type="Proteomes" id="UP001240697"/>
    </source>
</evidence>
<accession>A0ABY8SXV8</accession>
<keyword evidence="2" id="KW-0169">Cobalamin biosynthesis</keyword>
<comment type="pathway">
    <text evidence="1">Cofactor biosynthesis; adenosylcobalamin biosynthesis.</text>
</comment>
<keyword evidence="3" id="KW-0489">Methyltransferase</keyword>
<dbReference type="PANTHER" id="PTHR43182:SF1">
    <property type="entry name" value="COBALT-PRECORRIN-7 C(5)-METHYLTRANSFERASE"/>
    <property type="match status" value="1"/>
</dbReference>
<evidence type="ECO:0000256" key="5">
    <source>
        <dbReference type="ARBA" id="ARBA00022691"/>
    </source>
</evidence>
<dbReference type="InterPro" id="IPR014008">
    <property type="entry name" value="Cbl_synth_MTase_CbiT"/>
</dbReference>
<dbReference type="Pfam" id="PF00590">
    <property type="entry name" value="TP_methylase"/>
    <property type="match status" value="1"/>
</dbReference>
<dbReference type="EMBL" id="CP125947">
    <property type="protein sequence ID" value="WHS67076.1"/>
    <property type="molecule type" value="Genomic_DNA"/>
</dbReference>
<name>A0ABY8SXV8_9BURK</name>
<protein>
    <submittedName>
        <fullName evidence="7">Precorrin-6Y C5,15-methyltransferase (Decarboxylating) subunit CbiT</fullName>
    </submittedName>
</protein>
<gene>
    <name evidence="7" type="primary">cbiT</name>
    <name evidence="7" type="ORF">QMY55_08155</name>
</gene>